<dbReference type="EMBL" id="MNZM01000001">
    <property type="protein sequence ID" value="OIP86802.1"/>
    <property type="molecule type" value="Genomic_DNA"/>
</dbReference>
<dbReference type="GO" id="GO:0016887">
    <property type="term" value="F:ATP hydrolysis activity"/>
    <property type="evidence" value="ECO:0007669"/>
    <property type="project" value="InterPro"/>
</dbReference>
<keyword evidence="10" id="KW-1003">Cell membrane</keyword>
<dbReference type="CDD" id="cd00371">
    <property type="entry name" value="HMA"/>
    <property type="match status" value="2"/>
</dbReference>
<dbReference type="InterPro" id="IPR027256">
    <property type="entry name" value="P-typ_ATPase_IB"/>
</dbReference>
<dbReference type="InterPro" id="IPR023299">
    <property type="entry name" value="ATPase_P-typ_cyto_dom_N"/>
</dbReference>
<reference evidence="12 13" key="1">
    <citation type="journal article" date="2016" name="Environ. Microbiol.">
        <title>Genomic resolution of a cold subsurface aquifer community provides metabolic insights for novel microbes adapted to high CO concentrations.</title>
        <authorList>
            <person name="Probst A.J."/>
            <person name="Castelle C.J."/>
            <person name="Singh A."/>
            <person name="Brown C.T."/>
            <person name="Anantharaman K."/>
            <person name="Sharon I."/>
            <person name="Hug L.A."/>
            <person name="Burstein D."/>
            <person name="Emerson J.B."/>
            <person name="Thomas B.C."/>
            <person name="Banfield J.F."/>
        </authorList>
    </citation>
    <scope>NUCLEOTIDE SEQUENCE [LARGE SCALE GENOMIC DNA]</scope>
    <source>
        <strain evidence="12">CG2_30_33_16</strain>
    </source>
</reference>
<sequence length="905" mass="98771">MKKQISLAIKGMHCLSCETLIKDELSNLPGISDINVDYKTGKGSLVLNSEKNSENDVIQAIKKADYIATIDGDNDFNIKKDNTEIIKKTIKGNEPLKITFEIKVEVPENQKVETISLQKDDSPQKRVSLSLSGMHCSSCALIIEKSLSKTSGVKEVHVNFAAEKALVTYDESIIKTESLVEVVKKTGYSATVLNDKDTQFEATKRKQEIKTLFNKFTISLCFSIPMLYFMLFDFFLWIPGRAFLLPLVGIISLILTTPVQFIIGRGFYKGAWSAFRMKTFNMDSLIAIGTSVAYFYSVINYLFYYLNTKSLIGIEGNKIPELYFETAAFLITFVILGKWLEVQAKGRTSDAIKKLMGLQAKTARVIRNNQTLDIPIDQVVHDDVILVRPGEKVPVDGMIVKGSSAVDESMITGESLPVEKQVNDTVVGGTMNKTGSFEFKAIRVGSETTLSQIIRLVEEAQGSKAPIQDFADKISAYFVPTVIGIAILTFIIWFFALGATLSFSLMAFTAVIVIACPCALGLATPTAIMVGTGKGAEHGLLIKGGEPLEAACHINTIVFDKTGTLTNGKPVVTDTISLKELDEDEVLIIAASLEKQSEHPLAEAIYQYTNEKGLVLSVVEAFSAVPGHGVQGNLDSKTYYFGNRKLIKDVVGLPIERIDRKMGRLEEQGKTVMILANKTDILGFIGVADTVKETSKEAVEKLKKLGIEVYMITGDNERTAKAIAQQVGIINVLAEVLPEDKAKNVKKLQDEGRKVAMVGDGINDAPALAQADLGIAMGSGTDVTMEAGGIVIIKNDLRDVANAIDLSKTTVNKIKQNMFFALFYNVMGIPVAARLFAGLGIILKPELAGLAMALSSISVVSNSLLLRGYKPGKKNILSTIAPIIMVLLFSFMFFEFAKFSSGMKK</sequence>
<dbReference type="InterPro" id="IPR008250">
    <property type="entry name" value="ATPase_P-typ_transduc_dom_A_sf"/>
</dbReference>
<evidence type="ECO:0000256" key="10">
    <source>
        <dbReference type="RuleBase" id="RU362081"/>
    </source>
</evidence>
<dbReference type="GO" id="GO:0012505">
    <property type="term" value="C:endomembrane system"/>
    <property type="evidence" value="ECO:0007669"/>
    <property type="project" value="UniProtKB-SubCell"/>
</dbReference>
<feature type="domain" description="HMA" evidence="11">
    <location>
        <begin position="125"/>
        <end position="191"/>
    </location>
</feature>
<dbReference type="SFLD" id="SFLDG00002">
    <property type="entry name" value="C1.7:_P-type_atpase_like"/>
    <property type="match status" value="1"/>
</dbReference>
<dbReference type="Pfam" id="PF00122">
    <property type="entry name" value="E1-E2_ATPase"/>
    <property type="match status" value="1"/>
</dbReference>
<evidence type="ECO:0000259" key="11">
    <source>
        <dbReference type="PROSITE" id="PS50846"/>
    </source>
</evidence>
<feature type="transmembrane region" description="Helical" evidence="10">
    <location>
        <begin position="243"/>
        <end position="263"/>
    </location>
</feature>
<dbReference type="PROSITE" id="PS01047">
    <property type="entry name" value="HMA_1"/>
    <property type="match status" value="2"/>
</dbReference>
<dbReference type="PANTHER" id="PTHR43520">
    <property type="entry name" value="ATP7, ISOFORM B"/>
    <property type="match status" value="1"/>
</dbReference>
<evidence type="ECO:0000256" key="5">
    <source>
        <dbReference type="ARBA" id="ARBA00022741"/>
    </source>
</evidence>
<organism evidence="12 13">
    <name type="scientific">Candidatus Roizmanbacteria bacterium CG2_30_33_16</name>
    <dbReference type="NCBI Taxonomy" id="1805340"/>
    <lineage>
        <taxon>Bacteria</taxon>
        <taxon>Candidatus Roizmaniibacteriota</taxon>
    </lineage>
</organism>
<dbReference type="InterPro" id="IPR036163">
    <property type="entry name" value="HMA_dom_sf"/>
</dbReference>
<evidence type="ECO:0000256" key="8">
    <source>
        <dbReference type="ARBA" id="ARBA00022989"/>
    </source>
</evidence>
<protein>
    <submittedName>
        <fullName evidence="12">Copper-translocating P-type ATPase</fullName>
    </submittedName>
</protein>
<dbReference type="InterPro" id="IPR059000">
    <property type="entry name" value="ATPase_P-type_domA"/>
</dbReference>
<evidence type="ECO:0000256" key="9">
    <source>
        <dbReference type="ARBA" id="ARBA00023136"/>
    </source>
</evidence>
<accession>A0A1J5HYB0</accession>
<dbReference type="GO" id="GO:0055070">
    <property type="term" value="P:copper ion homeostasis"/>
    <property type="evidence" value="ECO:0007669"/>
    <property type="project" value="TreeGrafter"/>
</dbReference>
<keyword evidence="7" id="KW-1278">Translocase</keyword>
<dbReference type="Gene3D" id="3.40.50.1000">
    <property type="entry name" value="HAD superfamily/HAD-like"/>
    <property type="match status" value="1"/>
</dbReference>
<feature type="transmembrane region" description="Helical" evidence="10">
    <location>
        <begin position="212"/>
        <end position="237"/>
    </location>
</feature>
<dbReference type="InterPro" id="IPR044492">
    <property type="entry name" value="P_typ_ATPase_HD_dom"/>
</dbReference>
<dbReference type="FunFam" id="2.70.150.10:FF:000002">
    <property type="entry name" value="Copper-transporting ATPase 1, putative"/>
    <property type="match status" value="1"/>
</dbReference>
<feature type="transmembrane region" description="Helical" evidence="10">
    <location>
        <begin position="849"/>
        <end position="869"/>
    </location>
</feature>
<dbReference type="InterPro" id="IPR018303">
    <property type="entry name" value="ATPase_P-typ_P_site"/>
</dbReference>
<dbReference type="InterPro" id="IPR001757">
    <property type="entry name" value="P_typ_ATPase"/>
</dbReference>
<feature type="transmembrane region" description="Helical" evidence="10">
    <location>
        <begin position="284"/>
        <end position="303"/>
    </location>
</feature>
<proteinExistence type="inferred from homology"/>
<dbReference type="PROSITE" id="PS01229">
    <property type="entry name" value="COF_2"/>
    <property type="match status" value="1"/>
</dbReference>
<comment type="similarity">
    <text evidence="2 10">Belongs to the cation transport ATPase (P-type) (TC 3.A.3) family. Type IB subfamily.</text>
</comment>
<feature type="transmembrane region" description="Helical" evidence="10">
    <location>
        <begin position="876"/>
        <end position="894"/>
    </location>
</feature>
<dbReference type="SUPFAM" id="SSF55008">
    <property type="entry name" value="HMA, heavy metal-associated domain"/>
    <property type="match status" value="2"/>
</dbReference>
<keyword evidence="6 10" id="KW-0067">ATP-binding</keyword>
<gene>
    <name evidence="12" type="ORF">AUK04_00060</name>
</gene>
<dbReference type="PRINTS" id="PR00119">
    <property type="entry name" value="CATATPASE"/>
</dbReference>
<dbReference type="PROSITE" id="PS50846">
    <property type="entry name" value="HMA_2"/>
    <property type="match status" value="2"/>
</dbReference>
<evidence type="ECO:0000313" key="12">
    <source>
        <dbReference type="EMBL" id="OIP86802.1"/>
    </source>
</evidence>
<dbReference type="PROSITE" id="PS00154">
    <property type="entry name" value="ATPASE_E1_E2"/>
    <property type="match status" value="1"/>
</dbReference>
<evidence type="ECO:0000256" key="4">
    <source>
        <dbReference type="ARBA" id="ARBA00022723"/>
    </source>
</evidence>
<keyword evidence="8 10" id="KW-1133">Transmembrane helix</keyword>
<dbReference type="GO" id="GO:0005524">
    <property type="term" value="F:ATP binding"/>
    <property type="evidence" value="ECO:0007669"/>
    <property type="project" value="UniProtKB-UniRule"/>
</dbReference>
<name>A0A1J5HYB0_9BACT</name>
<evidence type="ECO:0000256" key="2">
    <source>
        <dbReference type="ARBA" id="ARBA00006024"/>
    </source>
</evidence>
<dbReference type="SFLD" id="SFLDS00003">
    <property type="entry name" value="Haloacid_Dehalogenase"/>
    <property type="match status" value="1"/>
</dbReference>
<feature type="transmembrane region" description="Helical" evidence="10">
    <location>
        <begin position="822"/>
        <end position="843"/>
    </location>
</feature>
<dbReference type="InterPro" id="IPR036412">
    <property type="entry name" value="HAD-like_sf"/>
</dbReference>
<dbReference type="Proteomes" id="UP000183758">
    <property type="component" value="Unassembled WGS sequence"/>
</dbReference>
<dbReference type="InterPro" id="IPR023214">
    <property type="entry name" value="HAD_sf"/>
</dbReference>
<comment type="subcellular location">
    <subcellularLocation>
        <location evidence="10">Cell membrane</location>
    </subcellularLocation>
    <subcellularLocation>
        <location evidence="1">Endomembrane system</location>
        <topology evidence="1">Multi-pass membrane protein</topology>
    </subcellularLocation>
</comment>
<dbReference type="AlphaFoldDB" id="A0A1J5HYB0"/>
<keyword evidence="3 10" id="KW-0812">Transmembrane</keyword>
<dbReference type="SFLD" id="SFLDF00027">
    <property type="entry name" value="p-type_atpase"/>
    <property type="match status" value="1"/>
</dbReference>
<dbReference type="FunFam" id="3.30.70.100:FF:000005">
    <property type="entry name" value="Copper-exporting P-type ATPase A"/>
    <property type="match status" value="1"/>
</dbReference>
<dbReference type="NCBIfam" id="TIGR01525">
    <property type="entry name" value="ATPase-IB_hvy"/>
    <property type="match status" value="1"/>
</dbReference>
<feature type="transmembrane region" description="Helical" evidence="10">
    <location>
        <begin position="501"/>
        <end position="524"/>
    </location>
</feature>
<keyword evidence="5 10" id="KW-0547">Nucleotide-binding</keyword>
<dbReference type="GO" id="GO:0043682">
    <property type="term" value="F:P-type divalent copper transporter activity"/>
    <property type="evidence" value="ECO:0007669"/>
    <property type="project" value="TreeGrafter"/>
</dbReference>
<evidence type="ECO:0000256" key="1">
    <source>
        <dbReference type="ARBA" id="ARBA00004127"/>
    </source>
</evidence>
<dbReference type="PRINTS" id="PR00943">
    <property type="entry name" value="CUATPASE"/>
</dbReference>
<dbReference type="SUPFAM" id="SSF81665">
    <property type="entry name" value="Calcium ATPase, transmembrane domain M"/>
    <property type="match status" value="1"/>
</dbReference>
<dbReference type="InterPro" id="IPR023298">
    <property type="entry name" value="ATPase_P-typ_TM_dom_sf"/>
</dbReference>
<dbReference type="Pfam" id="PF00702">
    <property type="entry name" value="Hydrolase"/>
    <property type="match status" value="1"/>
</dbReference>
<dbReference type="SUPFAM" id="SSF81653">
    <property type="entry name" value="Calcium ATPase, transduction domain A"/>
    <property type="match status" value="1"/>
</dbReference>
<dbReference type="NCBIfam" id="TIGR01511">
    <property type="entry name" value="ATPase-IB1_Cu"/>
    <property type="match status" value="1"/>
</dbReference>
<dbReference type="PANTHER" id="PTHR43520:SF8">
    <property type="entry name" value="P-TYPE CU(+) TRANSPORTER"/>
    <property type="match status" value="1"/>
</dbReference>
<comment type="caution">
    <text evidence="12">The sequence shown here is derived from an EMBL/GenBank/DDBJ whole genome shotgun (WGS) entry which is preliminary data.</text>
</comment>
<feature type="domain" description="HMA" evidence="11">
    <location>
        <begin position="3"/>
        <end position="69"/>
    </location>
</feature>
<keyword evidence="9 10" id="KW-0472">Membrane</keyword>
<dbReference type="InterPro" id="IPR006121">
    <property type="entry name" value="HMA_dom"/>
</dbReference>
<dbReference type="GO" id="GO:0005507">
    <property type="term" value="F:copper ion binding"/>
    <property type="evidence" value="ECO:0007669"/>
    <property type="project" value="TreeGrafter"/>
</dbReference>
<evidence type="ECO:0000256" key="7">
    <source>
        <dbReference type="ARBA" id="ARBA00022967"/>
    </source>
</evidence>
<dbReference type="InterPro" id="IPR017969">
    <property type="entry name" value="Heavy-metal-associated_CS"/>
</dbReference>
<feature type="transmembrane region" description="Helical" evidence="10">
    <location>
        <begin position="474"/>
        <end position="495"/>
    </location>
</feature>
<feature type="transmembrane region" description="Helical" evidence="10">
    <location>
        <begin position="323"/>
        <end position="340"/>
    </location>
</feature>
<dbReference type="Gene3D" id="2.70.150.10">
    <property type="entry name" value="Calcium-transporting ATPase, cytoplasmic transduction domain A"/>
    <property type="match status" value="1"/>
</dbReference>
<dbReference type="FunFam" id="3.40.50.1000:FF:000333">
    <property type="entry name" value="Copper-transporting ATPase 2"/>
    <property type="match status" value="1"/>
</dbReference>
<keyword evidence="4 10" id="KW-0479">Metal-binding</keyword>
<dbReference type="CDD" id="cd02094">
    <property type="entry name" value="P-type_ATPase_Cu-like"/>
    <property type="match status" value="1"/>
</dbReference>
<dbReference type="Gene3D" id="3.30.70.100">
    <property type="match status" value="2"/>
</dbReference>
<dbReference type="NCBIfam" id="TIGR01494">
    <property type="entry name" value="ATPase_P-type"/>
    <property type="match status" value="1"/>
</dbReference>
<evidence type="ECO:0000256" key="3">
    <source>
        <dbReference type="ARBA" id="ARBA00022692"/>
    </source>
</evidence>
<evidence type="ECO:0000313" key="13">
    <source>
        <dbReference type="Proteomes" id="UP000183758"/>
    </source>
</evidence>
<dbReference type="Pfam" id="PF00403">
    <property type="entry name" value="HMA"/>
    <property type="match status" value="2"/>
</dbReference>
<dbReference type="Gene3D" id="3.40.1110.10">
    <property type="entry name" value="Calcium-transporting ATPase, cytoplasmic domain N"/>
    <property type="match status" value="1"/>
</dbReference>
<dbReference type="SUPFAM" id="SSF56784">
    <property type="entry name" value="HAD-like"/>
    <property type="match status" value="1"/>
</dbReference>
<dbReference type="GO" id="GO:0005886">
    <property type="term" value="C:plasma membrane"/>
    <property type="evidence" value="ECO:0007669"/>
    <property type="project" value="UniProtKB-SubCell"/>
</dbReference>
<evidence type="ECO:0000256" key="6">
    <source>
        <dbReference type="ARBA" id="ARBA00022840"/>
    </source>
</evidence>